<keyword evidence="2" id="KW-1185">Reference proteome</keyword>
<dbReference type="Proteomes" id="UP001387293">
    <property type="component" value="Unassembled WGS sequence"/>
</dbReference>
<dbReference type="EMBL" id="JAPYKS010000029">
    <property type="protein sequence ID" value="MEI9412481.1"/>
    <property type="molecule type" value="Genomic_DNA"/>
</dbReference>
<name>A0ABU8L507_9HYPH</name>
<accession>A0ABU8L507</accession>
<proteinExistence type="predicted"/>
<evidence type="ECO:0000313" key="2">
    <source>
        <dbReference type="Proteomes" id="UP001387293"/>
    </source>
</evidence>
<dbReference type="RefSeq" id="WP_337108871.1">
    <property type="nucleotide sequence ID" value="NZ_JAPYKS010000029.1"/>
</dbReference>
<protein>
    <submittedName>
        <fullName evidence="1">Uncharacterized protein</fullName>
    </submittedName>
</protein>
<comment type="caution">
    <text evidence="1">The sequence shown here is derived from an EMBL/GenBank/DDBJ whole genome shotgun (WGS) entry which is preliminary data.</text>
</comment>
<reference evidence="1 2" key="1">
    <citation type="submission" date="2022-12" db="EMBL/GenBank/DDBJ databases">
        <authorList>
            <person name="Muema E."/>
        </authorList>
    </citation>
    <scope>NUCLEOTIDE SEQUENCE [LARGE SCALE GENOMIC DNA]</scope>
    <source>
        <strain evidence="2">1326</strain>
    </source>
</reference>
<sequence>MAGYRVPEPDLAGFIGNDPKTLRKDIDRNFITSDQGQRQVAENLFRKATGEGREAVTAAIFSLKSRARCRETML</sequence>
<gene>
    <name evidence="1" type="ORF">O7A60_27565</name>
</gene>
<organism evidence="1 2">
    <name type="scientific">Mesorhizobium salmacidum</name>
    <dbReference type="NCBI Taxonomy" id="3015171"/>
    <lineage>
        <taxon>Bacteria</taxon>
        <taxon>Pseudomonadati</taxon>
        <taxon>Pseudomonadota</taxon>
        <taxon>Alphaproteobacteria</taxon>
        <taxon>Hyphomicrobiales</taxon>
        <taxon>Phyllobacteriaceae</taxon>
        <taxon>Mesorhizobium</taxon>
    </lineage>
</organism>
<evidence type="ECO:0000313" key="1">
    <source>
        <dbReference type="EMBL" id="MEI9412481.1"/>
    </source>
</evidence>